<feature type="transmembrane region" description="Helical" evidence="1">
    <location>
        <begin position="109"/>
        <end position="130"/>
    </location>
</feature>
<feature type="transmembrane region" description="Helical" evidence="1">
    <location>
        <begin position="57"/>
        <end position="77"/>
    </location>
</feature>
<sequence length="147" mass="16562">MKEYRKLTNWTIVFNLLIVIGAGHGIGILSLIEVFLLPEILVDGLTFSFQSTYEKRLEVAALLSILGQCMLISSYFIKVDAIKLLIKIFSIGILWVGFIYLTYDFTSNSAANLSLITGIPFLIISLLLMVRQSIHFIIWKVETADSK</sequence>
<dbReference type="RefSeq" id="WP_162445982.1">
    <property type="nucleotide sequence ID" value="NZ_CP048222.1"/>
</dbReference>
<organism evidence="2 3">
    <name type="scientific">Rhodocytophaga rosea</name>
    <dbReference type="NCBI Taxonomy" id="2704465"/>
    <lineage>
        <taxon>Bacteria</taxon>
        <taxon>Pseudomonadati</taxon>
        <taxon>Bacteroidota</taxon>
        <taxon>Cytophagia</taxon>
        <taxon>Cytophagales</taxon>
        <taxon>Rhodocytophagaceae</taxon>
        <taxon>Rhodocytophaga</taxon>
    </lineage>
</organism>
<feature type="transmembrane region" description="Helical" evidence="1">
    <location>
        <begin position="12"/>
        <end position="37"/>
    </location>
</feature>
<keyword evidence="1" id="KW-0812">Transmembrane</keyword>
<evidence type="ECO:0000313" key="3">
    <source>
        <dbReference type="Proteomes" id="UP000480178"/>
    </source>
</evidence>
<keyword evidence="3" id="KW-1185">Reference proteome</keyword>
<accession>A0A6C0GPL6</accession>
<dbReference type="Proteomes" id="UP000480178">
    <property type="component" value="Chromosome"/>
</dbReference>
<dbReference type="KEGG" id="rhoz:GXP67_26815"/>
<evidence type="ECO:0000256" key="1">
    <source>
        <dbReference type="SAM" id="Phobius"/>
    </source>
</evidence>
<reference evidence="2 3" key="1">
    <citation type="submission" date="2020-01" db="EMBL/GenBank/DDBJ databases">
        <authorList>
            <person name="Kim M.K."/>
        </authorList>
    </citation>
    <scope>NUCLEOTIDE SEQUENCE [LARGE SCALE GENOMIC DNA]</scope>
    <source>
        <strain evidence="2 3">172606-1</strain>
    </source>
</reference>
<feature type="transmembrane region" description="Helical" evidence="1">
    <location>
        <begin position="84"/>
        <end position="103"/>
    </location>
</feature>
<name>A0A6C0GPL6_9BACT</name>
<dbReference type="EMBL" id="CP048222">
    <property type="protein sequence ID" value="QHT69999.1"/>
    <property type="molecule type" value="Genomic_DNA"/>
</dbReference>
<proteinExistence type="predicted"/>
<dbReference type="AlphaFoldDB" id="A0A6C0GPL6"/>
<keyword evidence="1" id="KW-0472">Membrane</keyword>
<evidence type="ECO:0000313" key="2">
    <source>
        <dbReference type="EMBL" id="QHT69999.1"/>
    </source>
</evidence>
<keyword evidence="1" id="KW-1133">Transmembrane helix</keyword>
<protein>
    <submittedName>
        <fullName evidence="2">Uncharacterized protein</fullName>
    </submittedName>
</protein>
<gene>
    <name evidence="2" type="ORF">GXP67_26815</name>
</gene>